<comment type="caution">
    <text evidence="1">The sequence shown here is derived from an EMBL/GenBank/DDBJ whole genome shotgun (WGS) entry which is preliminary data.</text>
</comment>
<proteinExistence type="predicted"/>
<name>A0A813TWI6_9BILA</name>
<evidence type="ECO:0000313" key="4">
    <source>
        <dbReference type="EMBL" id="CAF3605832.1"/>
    </source>
</evidence>
<dbReference type="EMBL" id="CAJOBC010000601">
    <property type="protein sequence ID" value="CAF3605832.1"/>
    <property type="molecule type" value="Genomic_DNA"/>
</dbReference>
<dbReference type="EMBL" id="CAJNOQ010000601">
    <property type="protein sequence ID" value="CAF0819427.1"/>
    <property type="molecule type" value="Genomic_DNA"/>
</dbReference>
<keyword evidence="5" id="KW-1185">Reference proteome</keyword>
<protein>
    <recommendedName>
        <fullName evidence="6">F-box domain-containing protein</fullName>
    </recommendedName>
</protein>
<sequence>MRFRNLLLIPFDLDLKKVQMEKKFPDEIFIEFFQYISVVDLYRAFYGLNHRLNSILMDRRVNNLGLNLFIMSCSDHRYLKEYILPNQSIQTKITYVKTDDWFSTTNRPELSNQLLSKSLSLLINHYPNLRSLVLPMVAYYHIEQLLNLPFESRQQLTCLKLEKHLLSHKDRVLKADFISKISQWHYFPNLKILHIPFDFVSPTISVGLNTNLISLKVMSCYTREFYLLLKNLPILKSFTCMYQMCCRENEIVDYKHLNLIELNLEIMWLSFKHLKTILFSLPKLKLFKIVACHLFRAEKDFIMLQNWYELFKENDVLLKTLKKFQCNINVSPKDQYRFTAEENEQFNMLIENNNNKFISEIKFIYTDGILCRLYTD</sequence>
<evidence type="ECO:0000313" key="2">
    <source>
        <dbReference type="EMBL" id="CAF0819478.1"/>
    </source>
</evidence>
<reference evidence="1" key="1">
    <citation type="submission" date="2021-02" db="EMBL/GenBank/DDBJ databases">
        <authorList>
            <person name="Nowell W R."/>
        </authorList>
    </citation>
    <scope>NUCLEOTIDE SEQUENCE</scope>
</reference>
<evidence type="ECO:0000313" key="3">
    <source>
        <dbReference type="EMBL" id="CAF3605774.1"/>
    </source>
</evidence>
<dbReference type="Proteomes" id="UP000681722">
    <property type="component" value="Unassembled WGS sequence"/>
</dbReference>
<dbReference type="Proteomes" id="UP000663829">
    <property type="component" value="Unassembled WGS sequence"/>
</dbReference>
<dbReference type="OrthoDB" id="9998658at2759"/>
<evidence type="ECO:0008006" key="6">
    <source>
        <dbReference type="Google" id="ProtNLM"/>
    </source>
</evidence>
<dbReference type="EMBL" id="CAJNOQ010000601">
    <property type="protein sequence ID" value="CAF0819478.1"/>
    <property type="molecule type" value="Genomic_DNA"/>
</dbReference>
<accession>A0A813TWI6</accession>
<evidence type="ECO:0000313" key="5">
    <source>
        <dbReference type="Proteomes" id="UP000663829"/>
    </source>
</evidence>
<evidence type="ECO:0000313" key="1">
    <source>
        <dbReference type="EMBL" id="CAF0819427.1"/>
    </source>
</evidence>
<dbReference type="AlphaFoldDB" id="A0A813TWI6"/>
<gene>
    <name evidence="1" type="ORF">GPM918_LOCUS4466</name>
    <name evidence="2" type="ORF">GPM918_LOCUS4469</name>
    <name evidence="3" type="ORF">SRO942_LOCUS4467</name>
    <name evidence="4" type="ORF">SRO942_LOCUS4470</name>
</gene>
<organism evidence="1 5">
    <name type="scientific">Didymodactylos carnosus</name>
    <dbReference type="NCBI Taxonomy" id="1234261"/>
    <lineage>
        <taxon>Eukaryota</taxon>
        <taxon>Metazoa</taxon>
        <taxon>Spiralia</taxon>
        <taxon>Gnathifera</taxon>
        <taxon>Rotifera</taxon>
        <taxon>Eurotatoria</taxon>
        <taxon>Bdelloidea</taxon>
        <taxon>Philodinida</taxon>
        <taxon>Philodinidae</taxon>
        <taxon>Didymodactylos</taxon>
    </lineage>
</organism>
<dbReference type="EMBL" id="CAJOBC010000601">
    <property type="protein sequence ID" value="CAF3605774.1"/>
    <property type="molecule type" value="Genomic_DNA"/>
</dbReference>